<dbReference type="HOGENOM" id="CLU_1224478_0_0_1"/>
<feature type="compositionally biased region" description="Basic residues" evidence="1">
    <location>
        <begin position="164"/>
        <end position="180"/>
    </location>
</feature>
<feature type="compositionally biased region" description="Low complexity" evidence="1">
    <location>
        <begin position="92"/>
        <end position="113"/>
    </location>
</feature>
<reference evidence="2 3" key="1">
    <citation type="submission" date="2014-04" db="EMBL/GenBank/DDBJ databases">
        <title>Evolutionary Origins and Diversification of the Mycorrhizal Mutualists.</title>
        <authorList>
            <consortium name="DOE Joint Genome Institute"/>
            <consortium name="Mycorrhizal Genomics Consortium"/>
            <person name="Kohler A."/>
            <person name="Kuo A."/>
            <person name="Nagy L.G."/>
            <person name="Floudas D."/>
            <person name="Copeland A."/>
            <person name="Barry K.W."/>
            <person name="Cichocki N."/>
            <person name="Veneault-Fourrey C."/>
            <person name="LaButti K."/>
            <person name="Lindquist E.A."/>
            <person name="Lipzen A."/>
            <person name="Lundell T."/>
            <person name="Morin E."/>
            <person name="Murat C."/>
            <person name="Riley R."/>
            <person name="Ohm R."/>
            <person name="Sun H."/>
            <person name="Tunlid A."/>
            <person name="Henrissat B."/>
            <person name="Grigoriev I.V."/>
            <person name="Hibbett D.S."/>
            <person name="Martin F."/>
        </authorList>
    </citation>
    <scope>NUCLEOTIDE SEQUENCE [LARGE SCALE GENOMIC DNA]</scope>
    <source>
        <strain evidence="2 3">Koide BX008</strain>
    </source>
</reference>
<accession>A0A0C2WG34</accession>
<feature type="compositionally biased region" description="Basic and acidic residues" evidence="1">
    <location>
        <begin position="47"/>
        <end position="61"/>
    </location>
</feature>
<protein>
    <submittedName>
        <fullName evidence="2">Uncharacterized protein</fullName>
    </submittedName>
</protein>
<dbReference type="AlphaFoldDB" id="A0A0C2WG34"/>
<name>A0A0C2WG34_AMAMK</name>
<proteinExistence type="predicted"/>
<evidence type="ECO:0000313" key="2">
    <source>
        <dbReference type="EMBL" id="KIL55033.1"/>
    </source>
</evidence>
<feature type="compositionally biased region" description="Acidic residues" evidence="1">
    <location>
        <begin position="146"/>
        <end position="158"/>
    </location>
</feature>
<feature type="compositionally biased region" description="Polar residues" evidence="1">
    <location>
        <begin position="1"/>
        <end position="17"/>
    </location>
</feature>
<keyword evidence="3" id="KW-1185">Reference proteome</keyword>
<gene>
    <name evidence="2" type="ORF">M378DRAFT_182343</name>
</gene>
<feature type="region of interest" description="Disordered" evidence="1">
    <location>
        <begin position="1"/>
        <end position="61"/>
    </location>
</feature>
<organism evidence="2 3">
    <name type="scientific">Amanita muscaria (strain Koide BX008)</name>
    <dbReference type="NCBI Taxonomy" id="946122"/>
    <lineage>
        <taxon>Eukaryota</taxon>
        <taxon>Fungi</taxon>
        <taxon>Dikarya</taxon>
        <taxon>Basidiomycota</taxon>
        <taxon>Agaricomycotina</taxon>
        <taxon>Agaricomycetes</taxon>
        <taxon>Agaricomycetidae</taxon>
        <taxon>Agaricales</taxon>
        <taxon>Pluteineae</taxon>
        <taxon>Amanitaceae</taxon>
        <taxon>Amanita</taxon>
    </lineage>
</organism>
<evidence type="ECO:0000256" key="1">
    <source>
        <dbReference type="SAM" id="MobiDB-lite"/>
    </source>
</evidence>
<dbReference type="EMBL" id="KN818578">
    <property type="protein sequence ID" value="KIL55033.1"/>
    <property type="molecule type" value="Genomic_DNA"/>
</dbReference>
<evidence type="ECO:0000313" key="3">
    <source>
        <dbReference type="Proteomes" id="UP000054549"/>
    </source>
</evidence>
<dbReference type="Proteomes" id="UP000054549">
    <property type="component" value="Unassembled WGS sequence"/>
</dbReference>
<feature type="region of interest" description="Disordered" evidence="1">
    <location>
        <begin position="79"/>
        <end position="180"/>
    </location>
</feature>
<sequence length="226" mass="24129">MPRSAVNLQEPQRVTTRARNKDVRPGVEAGIAPKPRPVTKAQKAAKKAAEDHAQAEKEAKEAAAIERLAMLEHRNEAEYLLDTPRAAPLQKPSAGRSSRPSRSSNLAPAKTSPAAPPTSPASAPTHLSESGQSGTDFVPQPTSASELDEEEEVTEDPSDVEKVKKGKGRTTQKKKAVQIRAAVKSKKANLIDESNLVTPKARPSAKRTQSVAVSVSLSSCQTRFSS</sequence>
<dbReference type="InParanoid" id="A0A0C2WG34"/>